<protein>
    <recommendedName>
        <fullName evidence="4">Glutathione-dependent peroxiredoxin</fullName>
        <ecNumber evidence="4">1.11.1.27</ecNumber>
    </recommendedName>
</protein>
<dbReference type="SUPFAM" id="SSF52833">
    <property type="entry name" value="Thioredoxin-like"/>
    <property type="match status" value="1"/>
</dbReference>
<keyword evidence="2 4" id="KW-0560">Oxidoreductase</keyword>
<dbReference type="PANTHER" id="PTHR10430:SF16">
    <property type="entry name" value="PEROXIREDOXIN-5, MITOCHONDRIAL"/>
    <property type="match status" value="1"/>
</dbReference>
<organism evidence="6 7">
    <name type="scientific">Arsenicitalea aurantiaca</name>
    <dbReference type="NCBI Taxonomy" id="1783274"/>
    <lineage>
        <taxon>Bacteria</taxon>
        <taxon>Pseudomonadati</taxon>
        <taxon>Pseudomonadota</taxon>
        <taxon>Alphaproteobacteria</taxon>
        <taxon>Hyphomicrobiales</taxon>
        <taxon>Devosiaceae</taxon>
        <taxon>Arsenicitalea</taxon>
    </lineage>
</organism>
<dbReference type="GO" id="GO:0008379">
    <property type="term" value="F:thioredoxin peroxidase activity"/>
    <property type="evidence" value="ECO:0007669"/>
    <property type="project" value="InterPro"/>
</dbReference>
<keyword evidence="1 4" id="KW-0575">Peroxidase</keyword>
<dbReference type="InterPro" id="IPR037944">
    <property type="entry name" value="PRX5-like"/>
</dbReference>
<evidence type="ECO:0000256" key="2">
    <source>
        <dbReference type="ARBA" id="ARBA00023002"/>
    </source>
</evidence>
<proteinExistence type="inferred from homology"/>
<dbReference type="EMBL" id="RZNJ01000003">
    <property type="protein sequence ID" value="RUT31447.1"/>
    <property type="molecule type" value="Genomic_DNA"/>
</dbReference>
<evidence type="ECO:0000313" key="6">
    <source>
        <dbReference type="EMBL" id="RUT31447.1"/>
    </source>
</evidence>
<dbReference type="OrthoDB" id="9800621at2"/>
<dbReference type="InterPro" id="IPR013740">
    <property type="entry name" value="Redoxin"/>
</dbReference>
<evidence type="ECO:0000256" key="3">
    <source>
        <dbReference type="PIRSR" id="PIRSR637944-1"/>
    </source>
</evidence>
<dbReference type="Gene3D" id="3.40.30.10">
    <property type="entry name" value="Glutaredoxin"/>
    <property type="match status" value="1"/>
</dbReference>
<dbReference type="PROSITE" id="PS51352">
    <property type="entry name" value="THIOREDOXIN_2"/>
    <property type="match status" value="1"/>
</dbReference>
<dbReference type="Proteomes" id="UP000281547">
    <property type="component" value="Unassembled WGS sequence"/>
</dbReference>
<dbReference type="Pfam" id="PF08534">
    <property type="entry name" value="Redoxin"/>
    <property type="match status" value="1"/>
</dbReference>
<comment type="function">
    <text evidence="4">Thiol-specific peroxidase that catalyzes the reduction of hydrogen peroxide and organic hydroperoxides to water and alcohols, respectively. Plays a role in cell protection against oxidative stress by detoxifying peroxides.</text>
</comment>
<keyword evidence="4" id="KW-0676">Redox-active center</keyword>
<evidence type="ECO:0000256" key="1">
    <source>
        <dbReference type="ARBA" id="ARBA00022559"/>
    </source>
</evidence>
<comment type="caution">
    <text evidence="6">The sequence shown here is derived from an EMBL/GenBank/DDBJ whole genome shotgun (WGS) entry which is preliminary data.</text>
</comment>
<keyword evidence="7" id="KW-1185">Reference proteome</keyword>
<sequence>MIQPGEAVPSVPVKHVSASGASDVDSAALLGEGRVVFFTVPGAFTPTCHKNHLPGFIDNAAAIKAKGVDRIVCGAVNDYHVVTAWAEASNALGKIDFLSDGNGELARAMGLEKDLSKAGMGDRFVRSALLLRDGKVEAVYVEDAPGVTTSGAASILTALEASQG</sequence>
<dbReference type="GO" id="GO:0045454">
    <property type="term" value="P:cell redox homeostasis"/>
    <property type="evidence" value="ECO:0007669"/>
    <property type="project" value="TreeGrafter"/>
</dbReference>
<dbReference type="EC" id="1.11.1.27" evidence="4"/>
<dbReference type="CDD" id="cd03013">
    <property type="entry name" value="PRX5_like"/>
    <property type="match status" value="1"/>
</dbReference>
<name>A0A433XBH2_9HYPH</name>
<accession>A0A433XBH2</accession>
<comment type="similarity">
    <text evidence="4">Belongs to the peroxiredoxin family. Prx5 subfamily.</text>
</comment>
<feature type="domain" description="Thioredoxin" evidence="5">
    <location>
        <begin position="2"/>
        <end position="164"/>
    </location>
</feature>
<dbReference type="GO" id="GO:0005737">
    <property type="term" value="C:cytoplasm"/>
    <property type="evidence" value="ECO:0007669"/>
    <property type="project" value="TreeGrafter"/>
</dbReference>
<dbReference type="GO" id="GO:0034599">
    <property type="term" value="P:cellular response to oxidative stress"/>
    <property type="evidence" value="ECO:0007669"/>
    <property type="project" value="InterPro"/>
</dbReference>
<evidence type="ECO:0000259" key="5">
    <source>
        <dbReference type="PROSITE" id="PS51352"/>
    </source>
</evidence>
<keyword evidence="4" id="KW-0049">Antioxidant</keyword>
<dbReference type="InterPro" id="IPR013766">
    <property type="entry name" value="Thioredoxin_domain"/>
</dbReference>
<gene>
    <name evidence="6" type="ORF">EMQ25_09875</name>
</gene>
<evidence type="ECO:0000313" key="7">
    <source>
        <dbReference type="Proteomes" id="UP000281547"/>
    </source>
</evidence>
<feature type="active site" description="Cysteine sulfenic acid (-SOH) intermediate" evidence="3">
    <location>
        <position position="48"/>
    </location>
</feature>
<dbReference type="AlphaFoldDB" id="A0A433XBH2"/>
<evidence type="ECO:0000256" key="4">
    <source>
        <dbReference type="RuleBase" id="RU366011"/>
    </source>
</evidence>
<dbReference type="InterPro" id="IPR036249">
    <property type="entry name" value="Thioredoxin-like_sf"/>
</dbReference>
<comment type="catalytic activity">
    <reaction evidence="4">
        <text>a hydroperoxide + 2 glutathione = an alcohol + glutathione disulfide + H2O</text>
        <dbReference type="Rhea" id="RHEA:62632"/>
        <dbReference type="ChEBI" id="CHEBI:15377"/>
        <dbReference type="ChEBI" id="CHEBI:30879"/>
        <dbReference type="ChEBI" id="CHEBI:35924"/>
        <dbReference type="ChEBI" id="CHEBI:57925"/>
        <dbReference type="ChEBI" id="CHEBI:58297"/>
        <dbReference type="EC" id="1.11.1.27"/>
    </reaction>
</comment>
<dbReference type="GO" id="GO:0042744">
    <property type="term" value="P:hydrogen peroxide catabolic process"/>
    <property type="evidence" value="ECO:0007669"/>
    <property type="project" value="TreeGrafter"/>
</dbReference>
<dbReference type="PANTHER" id="PTHR10430">
    <property type="entry name" value="PEROXIREDOXIN"/>
    <property type="match status" value="1"/>
</dbReference>
<reference evidence="6 7" key="1">
    <citation type="journal article" date="2016" name="Int. J. Syst. Evol. Microbiol.">
        <title>Arsenicitalea aurantiaca gen. nov., sp. nov., a new member of the family Hyphomicrobiaceae, isolated from high-arsenic sediment.</title>
        <authorList>
            <person name="Mu Y."/>
            <person name="Zhou L."/>
            <person name="Zeng X.C."/>
            <person name="Liu L."/>
            <person name="Pan Y."/>
            <person name="Chen X."/>
            <person name="Wang J."/>
            <person name="Li S."/>
            <person name="Li W.J."/>
            <person name="Wang Y."/>
        </authorList>
    </citation>
    <scope>NUCLEOTIDE SEQUENCE [LARGE SCALE GENOMIC DNA]</scope>
    <source>
        <strain evidence="6 7">42-50</strain>
    </source>
</reference>